<dbReference type="STRING" id="1442369.A0A0D2GWA4"/>
<gene>
    <name evidence="7" type="ORF">Z518_08439</name>
</gene>
<dbReference type="PANTHER" id="PTHR38791">
    <property type="entry name" value="ZN(II)2CYS6 TRANSCRIPTION FACTOR (EUROFUNG)-RELATED-RELATED"/>
    <property type="match status" value="1"/>
</dbReference>
<dbReference type="PROSITE" id="PS50048">
    <property type="entry name" value="ZN2_CY6_FUNGAL_2"/>
    <property type="match status" value="1"/>
</dbReference>
<dbReference type="HOGENOM" id="CLU_042813_0_0_1"/>
<dbReference type="VEuPathDB" id="FungiDB:Z518_08439"/>
<dbReference type="InterPro" id="IPR036864">
    <property type="entry name" value="Zn2-C6_fun-type_DNA-bd_sf"/>
</dbReference>
<dbReference type="InterPro" id="IPR053175">
    <property type="entry name" value="DHMBA_Reg_Transcription_Factor"/>
</dbReference>
<dbReference type="Gene3D" id="4.10.240.10">
    <property type="entry name" value="Zn(2)-C6 fungal-type DNA-binding domain"/>
    <property type="match status" value="1"/>
</dbReference>
<keyword evidence="3" id="KW-0804">Transcription</keyword>
<feature type="compositionally biased region" description="Basic residues" evidence="5">
    <location>
        <begin position="72"/>
        <end position="84"/>
    </location>
</feature>
<dbReference type="Proteomes" id="UP000053617">
    <property type="component" value="Unassembled WGS sequence"/>
</dbReference>
<dbReference type="SMART" id="SM00066">
    <property type="entry name" value="GAL4"/>
    <property type="match status" value="1"/>
</dbReference>
<keyword evidence="1" id="KW-0805">Transcription regulation</keyword>
<dbReference type="PROSITE" id="PS00463">
    <property type="entry name" value="ZN2_CY6_FUNGAL_1"/>
    <property type="match status" value="1"/>
</dbReference>
<protein>
    <submittedName>
        <fullName evidence="7">Rhinocladiella mackenziei CBS 650.93 unplaced genomic scaffold supercont1.6, whole genome shotgun sequence</fullName>
    </submittedName>
</protein>
<dbReference type="OrthoDB" id="2991872at2759"/>
<keyword evidence="8" id="KW-1185">Reference proteome</keyword>
<dbReference type="SUPFAM" id="SSF57701">
    <property type="entry name" value="Zn2/Cys6 DNA-binding domain"/>
    <property type="match status" value="1"/>
</dbReference>
<keyword evidence="4" id="KW-0539">Nucleus</keyword>
<evidence type="ECO:0000256" key="4">
    <source>
        <dbReference type="ARBA" id="ARBA00023242"/>
    </source>
</evidence>
<keyword evidence="2" id="KW-0238">DNA-binding</keyword>
<dbReference type="RefSeq" id="XP_013269634.1">
    <property type="nucleotide sequence ID" value="XM_013414180.1"/>
</dbReference>
<evidence type="ECO:0000256" key="5">
    <source>
        <dbReference type="SAM" id="MobiDB-lite"/>
    </source>
</evidence>
<dbReference type="CDD" id="cd00067">
    <property type="entry name" value="GAL4"/>
    <property type="match status" value="1"/>
</dbReference>
<dbReference type="GO" id="GO:0008270">
    <property type="term" value="F:zinc ion binding"/>
    <property type="evidence" value="ECO:0007669"/>
    <property type="project" value="InterPro"/>
</dbReference>
<dbReference type="GO" id="GO:0003677">
    <property type="term" value="F:DNA binding"/>
    <property type="evidence" value="ECO:0007669"/>
    <property type="project" value="UniProtKB-KW"/>
</dbReference>
<evidence type="ECO:0000259" key="6">
    <source>
        <dbReference type="PROSITE" id="PS50048"/>
    </source>
</evidence>
<dbReference type="AlphaFoldDB" id="A0A0D2GWA4"/>
<proteinExistence type="predicted"/>
<evidence type="ECO:0000313" key="7">
    <source>
        <dbReference type="EMBL" id="KIX02498.1"/>
    </source>
</evidence>
<accession>A0A0D2GWA4</accession>
<reference evidence="7 8" key="1">
    <citation type="submission" date="2015-01" db="EMBL/GenBank/DDBJ databases">
        <title>The Genome Sequence of Rhinocladiella mackenzie CBS 650.93.</title>
        <authorList>
            <consortium name="The Broad Institute Genomics Platform"/>
            <person name="Cuomo C."/>
            <person name="de Hoog S."/>
            <person name="Gorbushina A."/>
            <person name="Stielow B."/>
            <person name="Teixiera M."/>
            <person name="Abouelleil A."/>
            <person name="Chapman S.B."/>
            <person name="Priest M."/>
            <person name="Young S.K."/>
            <person name="Wortman J."/>
            <person name="Nusbaum C."/>
            <person name="Birren B."/>
        </authorList>
    </citation>
    <scope>NUCLEOTIDE SEQUENCE [LARGE SCALE GENOMIC DNA]</scope>
    <source>
        <strain evidence="7 8">CBS 650.93</strain>
    </source>
</reference>
<feature type="domain" description="Zn(2)-C6 fungal-type" evidence="6">
    <location>
        <begin position="7"/>
        <end position="37"/>
    </location>
</feature>
<dbReference type="GeneID" id="25296510"/>
<evidence type="ECO:0000256" key="1">
    <source>
        <dbReference type="ARBA" id="ARBA00023015"/>
    </source>
</evidence>
<organism evidence="7 8">
    <name type="scientific">Rhinocladiella mackenziei CBS 650.93</name>
    <dbReference type="NCBI Taxonomy" id="1442369"/>
    <lineage>
        <taxon>Eukaryota</taxon>
        <taxon>Fungi</taxon>
        <taxon>Dikarya</taxon>
        <taxon>Ascomycota</taxon>
        <taxon>Pezizomycotina</taxon>
        <taxon>Eurotiomycetes</taxon>
        <taxon>Chaetothyriomycetidae</taxon>
        <taxon>Chaetothyriales</taxon>
        <taxon>Herpotrichiellaceae</taxon>
        <taxon>Rhinocladiella</taxon>
    </lineage>
</organism>
<evidence type="ECO:0000256" key="2">
    <source>
        <dbReference type="ARBA" id="ARBA00023125"/>
    </source>
</evidence>
<name>A0A0D2GWA4_9EURO</name>
<evidence type="ECO:0000256" key="3">
    <source>
        <dbReference type="ARBA" id="ARBA00023163"/>
    </source>
</evidence>
<evidence type="ECO:0000313" key="8">
    <source>
        <dbReference type="Proteomes" id="UP000053617"/>
    </source>
</evidence>
<dbReference type="PANTHER" id="PTHR38791:SF11">
    <property type="entry name" value="ZN(II)2CYS6 TRANSCRIPTION FACTOR (EUROFUNG)"/>
    <property type="match status" value="1"/>
</dbReference>
<dbReference type="EMBL" id="KN847480">
    <property type="protein sequence ID" value="KIX02498.1"/>
    <property type="molecule type" value="Genomic_DNA"/>
</dbReference>
<dbReference type="Pfam" id="PF00172">
    <property type="entry name" value="Zn_clus"/>
    <property type="match status" value="1"/>
</dbReference>
<sequence length="580" mass="66322">MTYPSAGCETCKSRRIKCDETKPTCKRCKKSRRVCLWGQSTDQTYFSIHNENRYASGNTKRPRGPRSALTGTHHHHHHHHHHQHSSNTPQQGQQLQQYRSLHIDLSTRALVYYLHYYLAKPYAQDTVPSISRGLHDHLGSWLSGTKHCNPLVDLAISSMALAVFARTQHHPPAAIEASAKYQRLLAMMRTSISSPNLVDDAKNIDDCLLAIFFMSRFEDSNHCRFDMAHGNGKVMRLADYSPNSYAHHDGALAILKIWKEHHCPHQYLAHSQSPKQAAPSEIIKYLRRGMIRSAVLRHLALPEWLWEGRWYGEKGLDLGYDRAIVRIVNLRRELAVLVQRQSHTQTLSHEMLLAADKLNDEARDIDTELHEWTSRFPRAWSYQKHTLTATDPHLGDGNSRNGEKEHFYSSTVYSYASPAHPAAWILYFATRMLINNARLKILGLLLCPQRRQPTPHSNLEGESDAYEYEKQRQECLSRLNATADDLASSIPFILERFKVKEKDDTGSSDYSDQNQIIFNTDKEIKPYLATLAAWPLSIASCLDGLDLKQRLWFGSELASIGRILGVGVFEFAVTDQWLKL</sequence>
<dbReference type="GO" id="GO:0000981">
    <property type="term" value="F:DNA-binding transcription factor activity, RNA polymerase II-specific"/>
    <property type="evidence" value="ECO:0007669"/>
    <property type="project" value="InterPro"/>
</dbReference>
<feature type="region of interest" description="Disordered" evidence="5">
    <location>
        <begin position="51"/>
        <end position="96"/>
    </location>
</feature>
<dbReference type="InterPro" id="IPR001138">
    <property type="entry name" value="Zn2Cys6_DnaBD"/>
</dbReference>